<dbReference type="SUPFAM" id="SSF88659">
    <property type="entry name" value="Sigma3 and sigma4 domains of RNA polymerase sigma factors"/>
    <property type="match status" value="1"/>
</dbReference>
<evidence type="ECO:0000256" key="4">
    <source>
        <dbReference type="ARBA" id="ARBA00023163"/>
    </source>
</evidence>
<dbReference type="Pfam" id="PF04542">
    <property type="entry name" value="Sigma70_r2"/>
    <property type="match status" value="1"/>
</dbReference>
<comment type="caution">
    <text evidence="7">The sequence shown here is derived from an EMBL/GenBank/DDBJ whole genome shotgun (WGS) entry which is preliminary data.</text>
</comment>
<evidence type="ECO:0000259" key="5">
    <source>
        <dbReference type="Pfam" id="PF04542"/>
    </source>
</evidence>
<dbReference type="InterPro" id="IPR007627">
    <property type="entry name" value="RNA_pol_sigma70_r2"/>
</dbReference>
<name>A0A9D9ESI8_9BACT</name>
<dbReference type="InterPro" id="IPR036388">
    <property type="entry name" value="WH-like_DNA-bd_sf"/>
</dbReference>
<dbReference type="PANTHER" id="PTHR43133">
    <property type="entry name" value="RNA POLYMERASE ECF-TYPE SIGMA FACTO"/>
    <property type="match status" value="1"/>
</dbReference>
<dbReference type="NCBIfam" id="TIGR02937">
    <property type="entry name" value="sigma70-ECF"/>
    <property type="match status" value="1"/>
</dbReference>
<dbReference type="InterPro" id="IPR014284">
    <property type="entry name" value="RNA_pol_sigma-70_dom"/>
</dbReference>
<keyword evidence="4" id="KW-0804">Transcription</keyword>
<dbReference type="Pfam" id="PF08281">
    <property type="entry name" value="Sigma70_r4_2"/>
    <property type="match status" value="1"/>
</dbReference>
<dbReference type="NCBIfam" id="TIGR02985">
    <property type="entry name" value="Sig70_bacteroi1"/>
    <property type="match status" value="1"/>
</dbReference>
<dbReference type="EMBL" id="JADIMI010000022">
    <property type="protein sequence ID" value="MBO8451805.1"/>
    <property type="molecule type" value="Genomic_DNA"/>
</dbReference>
<dbReference type="InterPro" id="IPR039425">
    <property type="entry name" value="RNA_pol_sigma-70-like"/>
</dbReference>
<evidence type="ECO:0000259" key="6">
    <source>
        <dbReference type="Pfam" id="PF08281"/>
    </source>
</evidence>
<dbReference type="GO" id="GO:0006352">
    <property type="term" value="P:DNA-templated transcription initiation"/>
    <property type="evidence" value="ECO:0007669"/>
    <property type="project" value="InterPro"/>
</dbReference>
<dbReference type="InterPro" id="IPR013325">
    <property type="entry name" value="RNA_pol_sigma_r2"/>
</dbReference>
<dbReference type="Gene3D" id="1.10.10.10">
    <property type="entry name" value="Winged helix-like DNA-binding domain superfamily/Winged helix DNA-binding domain"/>
    <property type="match status" value="1"/>
</dbReference>
<organism evidence="7 8">
    <name type="scientific">Candidatus Cryptobacteroides intestinavium</name>
    <dbReference type="NCBI Taxonomy" id="2840766"/>
    <lineage>
        <taxon>Bacteria</taxon>
        <taxon>Pseudomonadati</taxon>
        <taxon>Bacteroidota</taxon>
        <taxon>Bacteroidia</taxon>
        <taxon>Bacteroidales</taxon>
        <taxon>Candidatus Cryptobacteroides</taxon>
    </lineage>
</organism>
<evidence type="ECO:0000256" key="3">
    <source>
        <dbReference type="ARBA" id="ARBA00023082"/>
    </source>
</evidence>
<dbReference type="CDD" id="cd06171">
    <property type="entry name" value="Sigma70_r4"/>
    <property type="match status" value="1"/>
</dbReference>
<keyword evidence="3" id="KW-0731">Sigma factor</keyword>
<feature type="domain" description="RNA polymerase sigma-70 region 2" evidence="5">
    <location>
        <begin position="28"/>
        <end position="95"/>
    </location>
</feature>
<feature type="domain" description="RNA polymerase sigma factor 70 region 4 type 2" evidence="6">
    <location>
        <begin position="137"/>
        <end position="187"/>
    </location>
</feature>
<dbReference type="InterPro" id="IPR013324">
    <property type="entry name" value="RNA_pol_sigma_r3/r4-like"/>
</dbReference>
<proteinExistence type="inferred from homology"/>
<dbReference type="Gene3D" id="1.10.1740.10">
    <property type="match status" value="1"/>
</dbReference>
<comment type="similarity">
    <text evidence="1">Belongs to the sigma-70 factor family. ECF subfamily.</text>
</comment>
<evidence type="ECO:0000313" key="7">
    <source>
        <dbReference type="EMBL" id="MBO8451805.1"/>
    </source>
</evidence>
<reference evidence="7" key="1">
    <citation type="submission" date="2020-10" db="EMBL/GenBank/DDBJ databases">
        <authorList>
            <person name="Gilroy R."/>
        </authorList>
    </citation>
    <scope>NUCLEOTIDE SEQUENCE</scope>
    <source>
        <strain evidence="7">B1-20833</strain>
    </source>
</reference>
<dbReference type="GO" id="GO:0003677">
    <property type="term" value="F:DNA binding"/>
    <property type="evidence" value="ECO:0007669"/>
    <property type="project" value="InterPro"/>
</dbReference>
<sequence length="198" mass="22862">MAYTGVEREFDDIVMRISRSDRAAFDELYRRLYPLLVNYAGLMVSREAARDIVQDVFFKLWQGRKGLLPESSGGGNIRSFLLRSAYNAAISAIRHNLLVLNYYDNAVRELESYYSAYDVDRSEMLRILYSRDIRSVIDRAISKLPPRCREVFLLSYVENLSNQEISERLGLSLSTVENHIHNALVRLRTSLLNESNSL</sequence>
<evidence type="ECO:0000256" key="2">
    <source>
        <dbReference type="ARBA" id="ARBA00023015"/>
    </source>
</evidence>
<gene>
    <name evidence="7" type="ORF">IAC06_02825</name>
</gene>
<dbReference type="PANTHER" id="PTHR43133:SF46">
    <property type="entry name" value="RNA POLYMERASE SIGMA-70 FACTOR ECF SUBFAMILY"/>
    <property type="match status" value="1"/>
</dbReference>
<evidence type="ECO:0000313" key="8">
    <source>
        <dbReference type="Proteomes" id="UP000823661"/>
    </source>
</evidence>
<dbReference type="Proteomes" id="UP000823661">
    <property type="component" value="Unassembled WGS sequence"/>
</dbReference>
<dbReference type="InterPro" id="IPR013249">
    <property type="entry name" value="RNA_pol_sigma70_r4_t2"/>
</dbReference>
<dbReference type="InterPro" id="IPR014327">
    <property type="entry name" value="RNA_pol_sigma70_bacteroid"/>
</dbReference>
<dbReference type="GO" id="GO:0016987">
    <property type="term" value="F:sigma factor activity"/>
    <property type="evidence" value="ECO:0007669"/>
    <property type="project" value="UniProtKB-KW"/>
</dbReference>
<dbReference type="SUPFAM" id="SSF88946">
    <property type="entry name" value="Sigma2 domain of RNA polymerase sigma factors"/>
    <property type="match status" value="1"/>
</dbReference>
<protein>
    <submittedName>
        <fullName evidence="7">RNA polymerase sigma-70 factor</fullName>
    </submittedName>
</protein>
<accession>A0A9D9ESI8</accession>
<dbReference type="AlphaFoldDB" id="A0A9D9ESI8"/>
<evidence type="ECO:0000256" key="1">
    <source>
        <dbReference type="ARBA" id="ARBA00010641"/>
    </source>
</evidence>
<keyword evidence="2" id="KW-0805">Transcription regulation</keyword>
<reference evidence="7" key="2">
    <citation type="journal article" date="2021" name="PeerJ">
        <title>Extensive microbial diversity within the chicken gut microbiome revealed by metagenomics and culture.</title>
        <authorList>
            <person name="Gilroy R."/>
            <person name="Ravi A."/>
            <person name="Getino M."/>
            <person name="Pursley I."/>
            <person name="Horton D.L."/>
            <person name="Alikhan N.F."/>
            <person name="Baker D."/>
            <person name="Gharbi K."/>
            <person name="Hall N."/>
            <person name="Watson M."/>
            <person name="Adriaenssens E.M."/>
            <person name="Foster-Nyarko E."/>
            <person name="Jarju S."/>
            <person name="Secka A."/>
            <person name="Antonio M."/>
            <person name="Oren A."/>
            <person name="Chaudhuri R.R."/>
            <person name="La Ragione R."/>
            <person name="Hildebrand F."/>
            <person name="Pallen M.J."/>
        </authorList>
    </citation>
    <scope>NUCLEOTIDE SEQUENCE</scope>
    <source>
        <strain evidence="7">B1-20833</strain>
    </source>
</reference>